<dbReference type="InterPro" id="IPR039426">
    <property type="entry name" value="TonB-dep_rcpt-like"/>
</dbReference>
<evidence type="ECO:0000259" key="13">
    <source>
        <dbReference type="Pfam" id="PF00593"/>
    </source>
</evidence>
<evidence type="ECO:0000256" key="9">
    <source>
        <dbReference type="PROSITE-ProRule" id="PRU01360"/>
    </source>
</evidence>
<dbReference type="Pfam" id="PF07715">
    <property type="entry name" value="Plug"/>
    <property type="match status" value="1"/>
</dbReference>
<gene>
    <name evidence="15" type="ORF">MBSD_2183</name>
</gene>
<dbReference type="HOGENOM" id="CLU_010745_0_0_6"/>
<dbReference type="Pfam" id="PF00593">
    <property type="entry name" value="TonB_dep_Rec_b-barrel"/>
    <property type="match status" value="1"/>
</dbReference>
<keyword evidence="6 10" id="KW-0798">TonB box</keyword>
<evidence type="ECO:0000256" key="4">
    <source>
        <dbReference type="ARBA" id="ARBA00022692"/>
    </source>
</evidence>
<dbReference type="InterPro" id="IPR012910">
    <property type="entry name" value="Plug_dom"/>
</dbReference>
<evidence type="ECO:0000256" key="7">
    <source>
        <dbReference type="ARBA" id="ARBA00023136"/>
    </source>
</evidence>
<evidence type="ECO:0000256" key="8">
    <source>
        <dbReference type="ARBA" id="ARBA00023237"/>
    </source>
</evidence>
<keyword evidence="7 9" id="KW-0472">Membrane</keyword>
<dbReference type="Gene3D" id="2.170.130.10">
    <property type="entry name" value="TonB-dependent receptor, plug domain"/>
    <property type="match status" value="1"/>
</dbReference>
<evidence type="ECO:0000256" key="11">
    <source>
        <dbReference type="RuleBase" id="RU003357"/>
    </source>
</evidence>
<evidence type="ECO:0000256" key="12">
    <source>
        <dbReference type="SAM" id="SignalP"/>
    </source>
</evidence>
<dbReference type="CDD" id="cd01347">
    <property type="entry name" value="ligand_gated_channel"/>
    <property type="match status" value="1"/>
</dbReference>
<keyword evidence="15" id="KW-0675">Receptor</keyword>
<dbReference type="Gene3D" id="2.40.170.20">
    <property type="entry name" value="TonB-dependent receptor, beta-barrel domain"/>
    <property type="match status" value="1"/>
</dbReference>
<organism evidence="15">
    <name type="scientific">Mizugakiibacter sediminis</name>
    <dbReference type="NCBI Taxonomy" id="1475481"/>
    <lineage>
        <taxon>Bacteria</taxon>
        <taxon>Pseudomonadati</taxon>
        <taxon>Pseudomonadota</taxon>
        <taxon>Gammaproteobacteria</taxon>
        <taxon>Lysobacterales</taxon>
        <taxon>Rhodanobacteraceae</taxon>
        <taxon>Mizugakiibacter</taxon>
    </lineage>
</organism>
<dbReference type="GO" id="GO:0009279">
    <property type="term" value="C:cell outer membrane"/>
    <property type="evidence" value="ECO:0007669"/>
    <property type="project" value="UniProtKB-SubCell"/>
</dbReference>
<evidence type="ECO:0000256" key="5">
    <source>
        <dbReference type="ARBA" id="ARBA00022729"/>
    </source>
</evidence>
<proteinExistence type="inferred from homology"/>
<dbReference type="PROSITE" id="PS00430">
    <property type="entry name" value="TONB_DEPENDENT_REC_1"/>
    <property type="match status" value="1"/>
</dbReference>
<dbReference type="InterPro" id="IPR037066">
    <property type="entry name" value="Plug_dom_sf"/>
</dbReference>
<feature type="chain" id="PRO_5006712656" evidence="12">
    <location>
        <begin position="33"/>
        <end position="972"/>
    </location>
</feature>
<dbReference type="PROSITE" id="PS52016">
    <property type="entry name" value="TONB_DEPENDENT_REC_3"/>
    <property type="match status" value="1"/>
</dbReference>
<dbReference type="AlphaFoldDB" id="A0A0U1PC17"/>
<comment type="similarity">
    <text evidence="9 11">Belongs to the TonB-dependent receptor family.</text>
</comment>
<reference evidence="15" key="1">
    <citation type="submission" date="2015-03" db="EMBL/GenBank/DDBJ databases">
        <title>Draft genome sequence of Mizugakiibacter sediminis skMP5.</title>
        <authorList>
            <person name="Watanabe T."/>
            <person name="Kojima H."/>
            <person name="Fukui M."/>
        </authorList>
    </citation>
    <scope>NUCLEOTIDE SEQUENCE</scope>
    <source>
        <strain evidence="15">SkMP5</strain>
    </source>
</reference>
<evidence type="ECO:0000256" key="6">
    <source>
        <dbReference type="ARBA" id="ARBA00023077"/>
    </source>
</evidence>
<evidence type="ECO:0000259" key="14">
    <source>
        <dbReference type="Pfam" id="PF07715"/>
    </source>
</evidence>
<keyword evidence="8 9" id="KW-0998">Cell outer membrane</keyword>
<dbReference type="InterPro" id="IPR000531">
    <property type="entry name" value="Beta-barrel_TonB"/>
</dbReference>
<evidence type="ECO:0000256" key="10">
    <source>
        <dbReference type="PROSITE-ProRule" id="PRU10143"/>
    </source>
</evidence>
<keyword evidence="5 12" id="KW-0732">Signal</keyword>
<comment type="subcellular location">
    <subcellularLocation>
        <location evidence="1 9">Cell outer membrane</location>
        <topology evidence="1 9">Multi-pass membrane protein</topology>
    </subcellularLocation>
</comment>
<dbReference type="InterPro" id="IPR010916">
    <property type="entry name" value="TonB_box_CS"/>
</dbReference>
<name>A0A0U1PC17_9GAMM</name>
<keyword evidence="2 9" id="KW-0813">Transport</keyword>
<dbReference type="SUPFAM" id="SSF56935">
    <property type="entry name" value="Porins"/>
    <property type="match status" value="1"/>
</dbReference>
<keyword evidence="3 9" id="KW-1134">Transmembrane beta strand</keyword>
<accession>A0A0U1PC17</accession>
<evidence type="ECO:0000313" key="15">
    <source>
        <dbReference type="EMBL" id="GAN45632.1"/>
    </source>
</evidence>
<keyword evidence="4 9" id="KW-0812">Transmembrane</keyword>
<feature type="short sequence motif" description="TonB box" evidence="10">
    <location>
        <begin position="50"/>
        <end position="56"/>
    </location>
</feature>
<dbReference type="InterPro" id="IPR036942">
    <property type="entry name" value="Beta-barrel_TonB_sf"/>
</dbReference>
<dbReference type="PANTHER" id="PTHR47234:SF2">
    <property type="entry name" value="TONB-DEPENDENT RECEPTOR"/>
    <property type="match status" value="1"/>
</dbReference>
<feature type="signal peptide" evidence="12">
    <location>
        <begin position="1"/>
        <end position="32"/>
    </location>
</feature>
<evidence type="ECO:0000256" key="3">
    <source>
        <dbReference type="ARBA" id="ARBA00022452"/>
    </source>
</evidence>
<protein>
    <submittedName>
        <fullName evidence="15">TonB-dependent receptor</fullName>
    </submittedName>
</protein>
<evidence type="ECO:0000256" key="2">
    <source>
        <dbReference type="ARBA" id="ARBA00022448"/>
    </source>
</evidence>
<feature type="domain" description="TonB-dependent receptor-like beta-barrel" evidence="13">
    <location>
        <begin position="367"/>
        <end position="933"/>
    </location>
</feature>
<sequence>MRLDVNKLSSAVRLALSVGAVAGMGVVGTAYAQDQASQQPSEQKAQSLETIVVTGSRIRRVDLETANPVFAIDRAQIQQSGKVTLGDLVQEAPSIAGAAQNPQVNNGGGDGASTVSLRGLGAQRTLVLINGHRIIQSPSAGGVDINQIPANLVERIEVLKDGASAVYGSDAIAGVVNIILRSNYQGAEFSADYGISDRNDGERKGFSATFGQTGDKGSVIAGINYNKFDPISSADRDFAKDATYLYSGSVIKLGSSRNPNGRIFLPAGDPTRTALGCSSVTKLPGTDGTSRADYRCYSGATDSFNYQRLNLILTPQERTSAFALANYQLSDSVSAYLDVFHNKTTSQFAIAPLPFDALADGVNISAQNYYNPFGVTFGPASGQNFLTRFTGLGQRVGNFTTTTDAVTAGLKGSIGETSWQWDAGVNYGHYNQFRSSQGYVYYEGLRGALGPSYFDAGTGQVVCGTNPATGGTGPIAGCTPINLFDQANPVVTDQLRQYQVTPFYTTTVINRAAEVNANGELFNLPAGAVSLAVGADYRKEYQRNGVDFVAITTGSGGTCFISQEACSTPLAGGFTVKEAYAELFIPILKDLPFARALNVTLGSRYSDYSSVGNTTNSKLSVEWRPIDDLLLRGTISEVFRAPNISELFAGAAGSAPSFSDPCIKQDAASLAAHPHACAGVPANYKGTGLSQTTAVVSGAVPAGVTLKPELGKSFDWGFVYDPHWLDGFSVNVDLWRIYLNDTIVSPIGAQTVANVCFNSDTTGTPGLFCNFIHRNPVNGDVVFITAPTVNLGRLDTRGVDFGFKYRLPETRFGNFALTFDSTYIAQYDNDTAPGTPGDLVVHVAGHYNRDYGNYARWRALAGINWNLGPWDASWRIRYVGPMAVGNADVRQGTSADGGIPGVELPIGSYTYNNFSVGYNIEPINTRIDVGVDNAFDKQPPFLYQNNVINANTDVNTYDTVGRYYWARVTVKF</sequence>
<feature type="domain" description="TonB-dependent receptor plug" evidence="14">
    <location>
        <begin position="64"/>
        <end position="175"/>
    </location>
</feature>
<dbReference type="PANTHER" id="PTHR47234">
    <property type="match status" value="1"/>
</dbReference>
<evidence type="ECO:0000256" key="1">
    <source>
        <dbReference type="ARBA" id="ARBA00004571"/>
    </source>
</evidence>
<dbReference type="EMBL" id="DF952382">
    <property type="protein sequence ID" value="GAN45632.1"/>
    <property type="molecule type" value="Genomic_DNA"/>
</dbReference>